<evidence type="ECO:0000256" key="1">
    <source>
        <dbReference type="SAM" id="SignalP"/>
    </source>
</evidence>
<feature type="chain" id="PRO_5045953468" evidence="1">
    <location>
        <begin position="26"/>
        <end position="68"/>
    </location>
</feature>
<dbReference type="Proteomes" id="UP001519332">
    <property type="component" value="Unassembled WGS sequence"/>
</dbReference>
<dbReference type="RefSeq" id="WP_209634355.1">
    <property type="nucleotide sequence ID" value="NZ_JAGINW010000001.1"/>
</dbReference>
<reference evidence="2 3" key="1">
    <citation type="submission" date="2021-03" db="EMBL/GenBank/DDBJ databases">
        <title>Sequencing the genomes of 1000 actinobacteria strains.</title>
        <authorList>
            <person name="Klenk H.-P."/>
        </authorList>
    </citation>
    <scope>NUCLEOTIDE SEQUENCE [LARGE SCALE GENOMIC DNA]</scope>
    <source>
        <strain evidence="2 3">DSM 46670</strain>
    </source>
</reference>
<protein>
    <submittedName>
        <fullName evidence="2">Uncharacterized protein</fullName>
    </submittedName>
</protein>
<name>A0ABS4T7E2_9PSEU</name>
<evidence type="ECO:0000313" key="2">
    <source>
        <dbReference type="EMBL" id="MBP2320342.1"/>
    </source>
</evidence>
<organism evidence="2 3">
    <name type="scientific">Kibdelosporangium banguiense</name>
    <dbReference type="NCBI Taxonomy" id="1365924"/>
    <lineage>
        <taxon>Bacteria</taxon>
        <taxon>Bacillati</taxon>
        <taxon>Actinomycetota</taxon>
        <taxon>Actinomycetes</taxon>
        <taxon>Pseudonocardiales</taxon>
        <taxon>Pseudonocardiaceae</taxon>
        <taxon>Kibdelosporangium</taxon>
    </lineage>
</organism>
<feature type="signal peptide" evidence="1">
    <location>
        <begin position="1"/>
        <end position="25"/>
    </location>
</feature>
<keyword evidence="3" id="KW-1185">Reference proteome</keyword>
<keyword evidence="1" id="KW-0732">Signal</keyword>
<gene>
    <name evidence="2" type="ORF">JOF56_000727</name>
</gene>
<sequence>MKRRNIVATLLAVGLALGTAVGAPAAVAAQCRYVAQDLPLPSGMSSAEAVAATEDNSMILGQGNNLSG</sequence>
<comment type="caution">
    <text evidence="2">The sequence shown here is derived from an EMBL/GenBank/DDBJ whole genome shotgun (WGS) entry which is preliminary data.</text>
</comment>
<evidence type="ECO:0000313" key="3">
    <source>
        <dbReference type="Proteomes" id="UP001519332"/>
    </source>
</evidence>
<proteinExistence type="predicted"/>
<accession>A0ABS4T7E2</accession>
<dbReference type="EMBL" id="JAGINW010000001">
    <property type="protein sequence ID" value="MBP2320342.1"/>
    <property type="molecule type" value="Genomic_DNA"/>
</dbReference>